<dbReference type="PANTHER" id="PTHR43859:SF4">
    <property type="entry name" value="BUTANOATE--COA LIGASE AAE1-RELATED"/>
    <property type="match status" value="1"/>
</dbReference>
<feature type="domain" description="AMP-binding enzyme C-terminal" evidence="6">
    <location>
        <begin position="459"/>
        <end position="540"/>
    </location>
</feature>
<gene>
    <name evidence="7" type="ORF">MOMA_06986</name>
</gene>
<keyword evidence="8" id="KW-1185">Reference proteome</keyword>
<evidence type="ECO:0000313" key="8">
    <source>
        <dbReference type="Proteomes" id="UP000023795"/>
    </source>
</evidence>
<evidence type="ECO:0000259" key="5">
    <source>
        <dbReference type="Pfam" id="PF00501"/>
    </source>
</evidence>
<dbReference type="InterPro" id="IPR042099">
    <property type="entry name" value="ANL_N_sf"/>
</dbReference>
<dbReference type="RefSeq" id="WP_009501840.1">
    <property type="nucleotide sequence ID" value="NZ_ANIN01000002.1"/>
</dbReference>
<dbReference type="Gene3D" id="3.40.50.12780">
    <property type="entry name" value="N-terminal domain of ligase-like"/>
    <property type="match status" value="1"/>
</dbReference>
<dbReference type="Pfam" id="PF13193">
    <property type="entry name" value="AMP-binding_C"/>
    <property type="match status" value="1"/>
</dbReference>
<dbReference type="NCBIfam" id="NF004837">
    <property type="entry name" value="PRK06187.1"/>
    <property type="match status" value="1"/>
</dbReference>
<protein>
    <submittedName>
        <fullName evidence="7">Medium chain acyl-CoA ligase</fullName>
    </submittedName>
</protein>
<keyword evidence="4" id="KW-0443">Lipid metabolism</keyword>
<evidence type="ECO:0000256" key="1">
    <source>
        <dbReference type="ARBA" id="ARBA00006432"/>
    </source>
</evidence>
<dbReference type="PATRIC" id="fig|1230338.3.peg.1487"/>
<evidence type="ECO:0000256" key="2">
    <source>
        <dbReference type="ARBA" id="ARBA00022598"/>
    </source>
</evidence>
<name>L2F5I5_9GAMM</name>
<keyword evidence="2 7" id="KW-0436">Ligase</keyword>
<dbReference type="STRING" id="1230338.MOMA_06986"/>
<dbReference type="GO" id="GO:0006631">
    <property type="term" value="P:fatty acid metabolic process"/>
    <property type="evidence" value="ECO:0007669"/>
    <property type="project" value="UniProtKB-KW"/>
</dbReference>
<dbReference type="SUPFAM" id="SSF56801">
    <property type="entry name" value="Acetyl-CoA synthetase-like"/>
    <property type="match status" value="1"/>
</dbReference>
<comment type="similarity">
    <text evidence="1">Belongs to the ATP-dependent AMP-binding enzyme family.</text>
</comment>
<sequence length="555" mass="62371">MSNFSQVHYQPASENYQYPLIIKHLLDRAKIVSCKQKIHYADKLTYTYADFFKRINRLANVLKLLNLQAGDVVAVMDWDTHRYLESYFAIPMSQLILQTVNIRLPEDKILYTINHAKPKVLLLNSEFAPMIKNYRFDAPSVEHIIWLDDNGMPIPDYLRETCVGEYEQLLSDASDEFEFADFDENTIATTFYTSGTTGDPKGVFFSHRQLVLHSLGLASSAGLNAEGQGIRYSDVYMPVTPLFHVHGWGVPYVATMIGIEQVYPGRYIPEKLVDLIEQKGVSFTHGVPTILQMLLNEMAKRGRKFNGLKMIIGGSRLTEGLARNAVANGIEAYTAYGMSETCPVITMTVFNKNEQLSADEDILRRVKTGAPTVLVDIELWNEDNKAQVHDGVTTGEVVVRSPWLTQSYFKNHDAGNELWQGGYLHTQDIANIDSNGYLQVTDRLKDVIKSGGEWVSSLEIETILSLHPSVADIAVIGIPDEKWGERPLALVVLKLEHADTSADDILAIAYQATERGIIPKYGIPSQIKFLEQLPKTSVGKLDKKVMRDMFAKGLF</sequence>
<proteinExistence type="inferred from homology"/>
<dbReference type="GO" id="GO:0016874">
    <property type="term" value="F:ligase activity"/>
    <property type="evidence" value="ECO:0007669"/>
    <property type="project" value="UniProtKB-KW"/>
</dbReference>
<dbReference type="InterPro" id="IPR000873">
    <property type="entry name" value="AMP-dep_synth/lig_dom"/>
</dbReference>
<evidence type="ECO:0000256" key="3">
    <source>
        <dbReference type="ARBA" id="ARBA00022832"/>
    </source>
</evidence>
<dbReference type="OrthoDB" id="9803968at2"/>
<organism evidence="7 8">
    <name type="scientific">Moraxella macacae 0408225</name>
    <dbReference type="NCBI Taxonomy" id="1230338"/>
    <lineage>
        <taxon>Bacteria</taxon>
        <taxon>Pseudomonadati</taxon>
        <taxon>Pseudomonadota</taxon>
        <taxon>Gammaproteobacteria</taxon>
        <taxon>Moraxellales</taxon>
        <taxon>Moraxellaceae</taxon>
        <taxon>Moraxella</taxon>
    </lineage>
</organism>
<comment type="caution">
    <text evidence="7">The sequence shown here is derived from an EMBL/GenBank/DDBJ whole genome shotgun (WGS) entry which is preliminary data.</text>
</comment>
<dbReference type="InterPro" id="IPR045851">
    <property type="entry name" value="AMP-bd_C_sf"/>
</dbReference>
<dbReference type="Pfam" id="PF00501">
    <property type="entry name" value="AMP-binding"/>
    <property type="match status" value="1"/>
</dbReference>
<keyword evidence="3" id="KW-0276">Fatty acid metabolism</keyword>
<dbReference type="Proteomes" id="UP000023795">
    <property type="component" value="Unassembled WGS sequence"/>
</dbReference>
<dbReference type="InterPro" id="IPR025110">
    <property type="entry name" value="AMP-bd_C"/>
</dbReference>
<dbReference type="eggNOG" id="COG0318">
    <property type="taxonomic scope" value="Bacteria"/>
</dbReference>
<dbReference type="FunFam" id="3.30.300.30:FF:000008">
    <property type="entry name" value="2,3-dihydroxybenzoate-AMP ligase"/>
    <property type="match status" value="1"/>
</dbReference>
<dbReference type="AlphaFoldDB" id="L2F5I5"/>
<dbReference type="Gene3D" id="3.30.300.30">
    <property type="match status" value="1"/>
</dbReference>
<reference evidence="7 8" key="1">
    <citation type="journal article" date="2013" name="Genome Announc.">
        <title>Genome Sequence of Moraxella macacae 0408225, a Novel Bacterial Species Isolated from a Cynomolgus Macaque with Epistaxis.</title>
        <authorList>
            <person name="Ladner J.T."/>
            <person name="Whitehouse C.A."/>
            <person name="Koroleva G.I."/>
            <person name="Palacios G.F."/>
        </authorList>
    </citation>
    <scope>NUCLEOTIDE SEQUENCE [LARGE SCALE GENOMIC DNA]</scope>
    <source>
        <strain evidence="7 8">0408225</strain>
    </source>
</reference>
<evidence type="ECO:0000313" key="7">
    <source>
        <dbReference type="EMBL" id="ELA08287.1"/>
    </source>
</evidence>
<accession>L2F5I5</accession>
<feature type="domain" description="AMP-dependent synthetase/ligase" evidence="5">
    <location>
        <begin position="41"/>
        <end position="409"/>
    </location>
</feature>
<dbReference type="PANTHER" id="PTHR43859">
    <property type="entry name" value="ACYL-ACTIVATING ENZYME"/>
    <property type="match status" value="1"/>
</dbReference>
<dbReference type="EMBL" id="ANIN01000002">
    <property type="protein sequence ID" value="ELA08287.1"/>
    <property type="molecule type" value="Genomic_DNA"/>
</dbReference>
<evidence type="ECO:0000256" key="4">
    <source>
        <dbReference type="ARBA" id="ARBA00023098"/>
    </source>
</evidence>
<evidence type="ECO:0000259" key="6">
    <source>
        <dbReference type="Pfam" id="PF13193"/>
    </source>
</evidence>